<name>A0A1V1P6D0_9BACT</name>
<gene>
    <name evidence="3" type="ORF">OMM_03304</name>
</gene>
<organism evidence="3 4">
    <name type="scientific">Candidatus Magnetoglobus multicellularis str. Araruama</name>
    <dbReference type="NCBI Taxonomy" id="890399"/>
    <lineage>
        <taxon>Bacteria</taxon>
        <taxon>Pseudomonadati</taxon>
        <taxon>Thermodesulfobacteriota</taxon>
        <taxon>Desulfobacteria</taxon>
        <taxon>Desulfobacterales</taxon>
        <taxon>Desulfobacteraceae</taxon>
        <taxon>Candidatus Magnetoglobus</taxon>
    </lineage>
</organism>
<proteinExistence type="predicted"/>
<evidence type="ECO:0000313" key="3">
    <source>
        <dbReference type="EMBL" id="ETR70353.1"/>
    </source>
</evidence>
<feature type="domain" description="CRISPR type III-associated protein" evidence="2">
    <location>
        <begin position="270"/>
        <end position="414"/>
    </location>
</feature>
<sequence length="421" mass="47534">MSEEKIIEKYMLMGEIQTLSPLHIGSGDDERSDMDILLDRDNNPFIPATSFIGVLRQMILPESNDFWGFVIKKNNTDKRQGRQINARQSRVHCSDLICPKDAKFEIVIRDGICIDHTTGIVEKEGKFTYEVLSPGARFTLKMAFDVTSAESQFTKQMIATIVNVLKNHTIQKDGICRKSMQLGAKTNNGLGKFRLKDHKLYRFDFIQKPHVFRWITQTYHKDQRVNVADLGQTLSVKTIPFIIKAHFHLKHSIIIRSYSVAPEMPDATHLKSGDDWVLSGSSIKGAIRSRAERILNTLNVSAITINHLFGFVPKRDDAKKGQIKAKKGCVQVSETILPKFVSELQTRIKIDRLTGGTIDTALFDTMPVFSDMTDKEVIITIYLTDKIDQWKACAGLLLLVLKDLWTGDLAIGGEKILAGER</sequence>
<feature type="domain" description="CRISPR type III-associated protein" evidence="2">
    <location>
        <begin position="15"/>
        <end position="194"/>
    </location>
</feature>
<dbReference type="EMBL" id="ATBP01000439">
    <property type="protein sequence ID" value="ETR70353.1"/>
    <property type="molecule type" value="Genomic_DNA"/>
</dbReference>
<evidence type="ECO:0000313" key="4">
    <source>
        <dbReference type="Proteomes" id="UP000189670"/>
    </source>
</evidence>
<dbReference type="InterPro" id="IPR052216">
    <property type="entry name" value="CRISPR_Csm3_endoribonuclease"/>
</dbReference>
<dbReference type="InterPro" id="IPR005537">
    <property type="entry name" value="RAMP_III_fam"/>
</dbReference>
<keyword evidence="1" id="KW-0051">Antiviral defense</keyword>
<dbReference type="Proteomes" id="UP000189670">
    <property type="component" value="Unassembled WGS sequence"/>
</dbReference>
<dbReference type="CDD" id="cd09726">
    <property type="entry name" value="RAMP_I_III"/>
    <property type="match status" value="2"/>
</dbReference>
<dbReference type="Pfam" id="PF03787">
    <property type="entry name" value="RAMPs"/>
    <property type="match status" value="2"/>
</dbReference>
<reference evidence="4" key="1">
    <citation type="submission" date="2012-11" db="EMBL/GenBank/DDBJ databases">
        <authorList>
            <person name="Lucero-Rivera Y.E."/>
            <person name="Tovar-Ramirez D."/>
        </authorList>
    </citation>
    <scope>NUCLEOTIDE SEQUENCE [LARGE SCALE GENOMIC DNA]</scope>
    <source>
        <strain evidence="4">Araruama</strain>
    </source>
</reference>
<dbReference type="PANTHER" id="PTHR35579">
    <property type="entry name" value="CRISPR SYSTEM CMS ENDORIBONUCLEASE CSM3"/>
    <property type="match status" value="1"/>
</dbReference>
<dbReference type="AlphaFoldDB" id="A0A1V1P6D0"/>
<dbReference type="PANTHER" id="PTHR35579:SF6">
    <property type="entry name" value="DUF324 DOMAIN-CONTAINING PROTEIN"/>
    <property type="match status" value="1"/>
</dbReference>
<comment type="caution">
    <text evidence="3">The sequence shown here is derived from an EMBL/GenBank/DDBJ whole genome shotgun (WGS) entry which is preliminary data.</text>
</comment>
<protein>
    <recommendedName>
        <fullName evidence="2">CRISPR type III-associated protein domain-containing protein</fullName>
    </recommendedName>
</protein>
<dbReference type="GO" id="GO:0051607">
    <property type="term" value="P:defense response to virus"/>
    <property type="evidence" value="ECO:0007669"/>
    <property type="project" value="UniProtKB-KW"/>
</dbReference>
<evidence type="ECO:0000259" key="2">
    <source>
        <dbReference type="Pfam" id="PF03787"/>
    </source>
</evidence>
<accession>A0A1V1P6D0</accession>
<evidence type="ECO:0000256" key="1">
    <source>
        <dbReference type="ARBA" id="ARBA00023118"/>
    </source>
</evidence>